<feature type="compositionally biased region" description="Polar residues" evidence="6">
    <location>
        <begin position="516"/>
        <end position="526"/>
    </location>
</feature>
<sequence length="611" mass="68229">MSGPYDSQSCVFPRRGETDSDRKWRSRVQSRPRDLQSSSVEGQEQNHQTPMHEDTAVGTTYQDTSGDQHQHLIETECSGDFPRAEEIIEACKIFTSSYFQLGFIPKTSFFERIEKDDVSDFLLLCILCLSARFTPCMVLRYGDATKATDHFMTAALERVPHELYNTSLENVQALFLLSVAEWGNGDRDCSSIHMGIAVRMAAMMKLHREETYNLPLDATNDQIIFSEAARRTFWMIQSQDNLHSGYSSPVPFSTEDITALLPSEESDFSFGTVPAERAALPSTPPALTNPSLVDSPRRSLFATLIQSHSLWGQVARRACRPENAIHGPNSEYIEMAATLKRFEDKLPTQQKWSIWSLKVWRDLGYELAYLSVVMMIRLGNILMRRMYLENIKASITDTSAEGASGFWKPVSEELFDNVIELYQQIEASFTMRSSEGYPAILVFPIYVCGSLALNLWQCPQLCPRLSDKAATILTRCLQIIEDLQKAWPMARRWQEGLQQAATPLSTGPSPAAMSGISATPSDNDVQSPERAAVQMSISSARERRKPIDAASIQSQQPVPGTGTGSSTPSLPALDIAALPTDLFDSQVTAFLQGDVHYGLLDEWNQAGFVFH</sequence>
<dbReference type="SMART" id="SM00906">
    <property type="entry name" value="Fungal_trans"/>
    <property type="match status" value="1"/>
</dbReference>
<dbReference type="Pfam" id="PF04082">
    <property type="entry name" value="Fungal_trans"/>
    <property type="match status" value="1"/>
</dbReference>
<dbReference type="InterPro" id="IPR007219">
    <property type="entry name" value="XnlR_reg_dom"/>
</dbReference>
<dbReference type="GO" id="GO:0000981">
    <property type="term" value="F:DNA-binding transcription factor activity, RNA polymerase II-specific"/>
    <property type="evidence" value="ECO:0007669"/>
    <property type="project" value="InterPro"/>
</dbReference>
<keyword evidence="2" id="KW-0479">Metal-binding</keyword>
<feature type="domain" description="Xylanolytic transcriptional activator regulatory" evidence="7">
    <location>
        <begin position="190"/>
        <end position="268"/>
    </location>
</feature>
<dbReference type="PANTHER" id="PTHR47338">
    <property type="entry name" value="ZN(II)2CYS6 TRANSCRIPTION FACTOR (EUROFUNG)-RELATED"/>
    <property type="match status" value="1"/>
</dbReference>
<dbReference type="InterPro" id="IPR050815">
    <property type="entry name" value="TF_fung"/>
</dbReference>
<feature type="region of interest" description="Disordered" evidence="6">
    <location>
        <begin position="501"/>
        <end position="568"/>
    </location>
</feature>
<evidence type="ECO:0000256" key="4">
    <source>
        <dbReference type="ARBA" id="ARBA00023163"/>
    </source>
</evidence>
<feature type="compositionally biased region" description="Polar residues" evidence="6">
    <location>
        <begin position="1"/>
        <end position="10"/>
    </location>
</feature>
<feature type="compositionally biased region" description="Polar residues" evidence="6">
    <location>
        <begin position="551"/>
        <end position="568"/>
    </location>
</feature>
<proteinExistence type="predicted"/>
<dbReference type="GO" id="GO:0003677">
    <property type="term" value="F:DNA binding"/>
    <property type="evidence" value="ECO:0007669"/>
    <property type="project" value="InterPro"/>
</dbReference>
<evidence type="ECO:0000256" key="6">
    <source>
        <dbReference type="SAM" id="MobiDB-lite"/>
    </source>
</evidence>
<feature type="compositionally biased region" description="Polar residues" evidence="6">
    <location>
        <begin position="35"/>
        <end position="49"/>
    </location>
</feature>
<dbReference type="GO" id="GO:0008270">
    <property type="term" value="F:zinc ion binding"/>
    <property type="evidence" value="ECO:0007669"/>
    <property type="project" value="InterPro"/>
</dbReference>
<dbReference type="AlphaFoldDB" id="A0A6G1KE97"/>
<evidence type="ECO:0000313" key="9">
    <source>
        <dbReference type="Proteomes" id="UP000799428"/>
    </source>
</evidence>
<dbReference type="Proteomes" id="UP000799428">
    <property type="component" value="Unassembled WGS sequence"/>
</dbReference>
<name>A0A6G1KE97_9PLEO</name>
<gene>
    <name evidence="8" type="ORF">K504DRAFT_466119</name>
</gene>
<evidence type="ECO:0000256" key="3">
    <source>
        <dbReference type="ARBA" id="ARBA00023015"/>
    </source>
</evidence>
<protein>
    <recommendedName>
        <fullName evidence="7">Xylanolytic transcriptional activator regulatory domain-containing protein</fullName>
    </recommendedName>
</protein>
<dbReference type="OrthoDB" id="103349at2759"/>
<dbReference type="GO" id="GO:0005634">
    <property type="term" value="C:nucleus"/>
    <property type="evidence" value="ECO:0007669"/>
    <property type="project" value="UniProtKB-SubCell"/>
</dbReference>
<dbReference type="EMBL" id="MU005768">
    <property type="protein sequence ID" value="KAF2711100.1"/>
    <property type="molecule type" value="Genomic_DNA"/>
</dbReference>
<comment type="subcellular location">
    <subcellularLocation>
        <location evidence="1">Nucleus</location>
    </subcellularLocation>
</comment>
<dbReference type="GO" id="GO:0006351">
    <property type="term" value="P:DNA-templated transcription"/>
    <property type="evidence" value="ECO:0007669"/>
    <property type="project" value="InterPro"/>
</dbReference>
<evidence type="ECO:0000256" key="2">
    <source>
        <dbReference type="ARBA" id="ARBA00022723"/>
    </source>
</evidence>
<dbReference type="PANTHER" id="PTHR47338:SF5">
    <property type="entry name" value="ZN(II)2CYS6 TRANSCRIPTION FACTOR (EUROFUNG)"/>
    <property type="match status" value="1"/>
</dbReference>
<reference evidence="8" key="1">
    <citation type="journal article" date="2020" name="Stud. Mycol.">
        <title>101 Dothideomycetes genomes: a test case for predicting lifestyles and emergence of pathogens.</title>
        <authorList>
            <person name="Haridas S."/>
            <person name="Albert R."/>
            <person name="Binder M."/>
            <person name="Bloem J."/>
            <person name="Labutti K."/>
            <person name="Salamov A."/>
            <person name="Andreopoulos B."/>
            <person name="Baker S."/>
            <person name="Barry K."/>
            <person name="Bills G."/>
            <person name="Bluhm B."/>
            <person name="Cannon C."/>
            <person name="Castanera R."/>
            <person name="Culley D."/>
            <person name="Daum C."/>
            <person name="Ezra D."/>
            <person name="Gonzalez J."/>
            <person name="Henrissat B."/>
            <person name="Kuo A."/>
            <person name="Liang C."/>
            <person name="Lipzen A."/>
            <person name="Lutzoni F."/>
            <person name="Magnuson J."/>
            <person name="Mondo S."/>
            <person name="Nolan M."/>
            <person name="Ohm R."/>
            <person name="Pangilinan J."/>
            <person name="Park H.-J."/>
            <person name="Ramirez L."/>
            <person name="Alfaro M."/>
            <person name="Sun H."/>
            <person name="Tritt A."/>
            <person name="Yoshinaga Y."/>
            <person name="Zwiers L.-H."/>
            <person name="Turgeon B."/>
            <person name="Goodwin S."/>
            <person name="Spatafora J."/>
            <person name="Crous P."/>
            <person name="Grigoriev I."/>
        </authorList>
    </citation>
    <scope>NUCLEOTIDE SEQUENCE</scope>
    <source>
        <strain evidence="8">CBS 279.74</strain>
    </source>
</reference>
<feature type="compositionally biased region" description="Basic and acidic residues" evidence="6">
    <location>
        <begin position="14"/>
        <end position="23"/>
    </location>
</feature>
<feature type="region of interest" description="Disordered" evidence="6">
    <location>
        <begin position="1"/>
        <end position="54"/>
    </location>
</feature>
<accession>A0A6G1KE97</accession>
<evidence type="ECO:0000259" key="7">
    <source>
        <dbReference type="SMART" id="SM00906"/>
    </source>
</evidence>
<keyword evidence="3" id="KW-0805">Transcription regulation</keyword>
<evidence type="ECO:0000256" key="5">
    <source>
        <dbReference type="ARBA" id="ARBA00023242"/>
    </source>
</evidence>
<keyword evidence="4" id="KW-0804">Transcription</keyword>
<keyword evidence="9" id="KW-1185">Reference proteome</keyword>
<keyword evidence="5" id="KW-0539">Nucleus</keyword>
<dbReference type="CDD" id="cd12148">
    <property type="entry name" value="fungal_TF_MHR"/>
    <property type="match status" value="1"/>
</dbReference>
<organism evidence="8 9">
    <name type="scientific">Pleomassaria siparia CBS 279.74</name>
    <dbReference type="NCBI Taxonomy" id="1314801"/>
    <lineage>
        <taxon>Eukaryota</taxon>
        <taxon>Fungi</taxon>
        <taxon>Dikarya</taxon>
        <taxon>Ascomycota</taxon>
        <taxon>Pezizomycotina</taxon>
        <taxon>Dothideomycetes</taxon>
        <taxon>Pleosporomycetidae</taxon>
        <taxon>Pleosporales</taxon>
        <taxon>Pleomassariaceae</taxon>
        <taxon>Pleomassaria</taxon>
    </lineage>
</organism>
<evidence type="ECO:0000313" key="8">
    <source>
        <dbReference type="EMBL" id="KAF2711100.1"/>
    </source>
</evidence>
<evidence type="ECO:0000256" key="1">
    <source>
        <dbReference type="ARBA" id="ARBA00004123"/>
    </source>
</evidence>